<sequence length="128" mass="14247">MMQKHKTRVGAAEGSFTPFTVGPDEIVLTGITVEGIADGDRVVLDIDVTWLKPMCDLGELELILRRDAPTGTVIYWTMETCFARARVREECIVRGEGGMRHFFLTTRSSEHKAMLAAYYLEGTVYAGT</sequence>
<proteinExistence type="predicted"/>
<name>A0A919XIY1_9BACL</name>
<dbReference type="RefSeq" id="WP_212958661.1">
    <property type="nucleotide sequence ID" value="NZ_BORQ01000007.1"/>
</dbReference>
<evidence type="ECO:0000313" key="1">
    <source>
        <dbReference type="EMBL" id="GIO33771.1"/>
    </source>
</evidence>
<dbReference type="EMBL" id="BORQ01000007">
    <property type="protein sequence ID" value="GIO33771.1"/>
    <property type="molecule type" value="Genomic_DNA"/>
</dbReference>
<organism evidence="1 2">
    <name type="scientific">Paenibacillus albilobatus</name>
    <dbReference type="NCBI Taxonomy" id="2716884"/>
    <lineage>
        <taxon>Bacteria</taxon>
        <taxon>Bacillati</taxon>
        <taxon>Bacillota</taxon>
        <taxon>Bacilli</taxon>
        <taxon>Bacillales</taxon>
        <taxon>Paenibacillaceae</taxon>
        <taxon>Paenibacillus</taxon>
    </lineage>
</organism>
<comment type="caution">
    <text evidence="1">The sequence shown here is derived from an EMBL/GenBank/DDBJ whole genome shotgun (WGS) entry which is preliminary data.</text>
</comment>
<dbReference type="Proteomes" id="UP000679779">
    <property type="component" value="Unassembled WGS sequence"/>
</dbReference>
<reference evidence="1" key="1">
    <citation type="submission" date="2021-03" db="EMBL/GenBank/DDBJ databases">
        <title>Antimicrobial resistance genes in bacteria isolated from Japanese honey, and their potential for conferring macrolide and lincosamide resistance in the American foulbrood pathogen Paenibacillus larvae.</title>
        <authorList>
            <person name="Okamoto M."/>
            <person name="Kumagai M."/>
            <person name="Kanamori H."/>
            <person name="Takamatsu D."/>
        </authorList>
    </citation>
    <scope>NUCLEOTIDE SEQUENCE</scope>
    <source>
        <strain evidence="1">J2TS6</strain>
    </source>
</reference>
<protein>
    <submittedName>
        <fullName evidence="1">Uncharacterized protein</fullName>
    </submittedName>
</protein>
<evidence type="ECO:0000313" key="2">
    <source>
        <dbReference type="Proteomes" id="UP000679779"/>
    </source>
</evidence>
<keyword evidence="2" id="KW-1185">Reference proteome</keyword>
<accession>A0A919XIY1</accession>
<dbReference type="AlphaFoldDB" id="A0A919XIY1"/>
<gene>
    <name evidence="1" type="ORF">J2TS6_49120</name>
</gene>